<dbReference type="Proteomes" id="UP000799429">
    <property type="component" value="Unassembled WGS sequence"/>
</dbReference>
<protein>
    <submittedName>
        <fullName evidence="2">Uncharacterized protein</fullName>
    </submittedName>
</protein>
<sequence length="307" mass="34693">MQSTSAPRLIVSKSSSCWSCTLAMRSRPFSTLSPQQAVGPEHPKYIDIPKAPQPDFETRQRLKGILPVPRTLFNPVTGSQKVTPEYLGKTTKEPSQAKSPRGPNAERLLWKQRLAETRRKNLRSGLQELYQRKEETDLRVVERTTRRQAKNQELVSRPERDDEILTSASVDLPLKMLMNGKLSVLRVENLKRKQAGVRRLEKRKTDEQKDALHTLYMQARNFITTEAQLDEAVERVFGTPEKPAMFEGEAVTSVWDVKSGTKPPSVQDLLNQENARNATAMFSGAGFSDPARQRLKKIAEELTGGKI</sequence>
<keyword evidence="3" id="KW-1185">Reference proteome</keyword>
<name>A0A9P4VP74_9PEZI</name>
<feature type="region of interest" description="Disordered" evidence="1">
    <location>
        <begin position="75"/>
        <end position="107"/>
    </location>
</feature>
<dbReference type="Pfam" id="PF26163">
    <property type="entry name" value="mS26"/>
    <property type="match status" value="1"/>
</dbReference>
<evidence type="ECO:0000256" key="1">
    <source>
        <dbReference type="SAM" id="MobiDB-lite"/>
    </source>
</evidence>
<reference evidence="2" key="1">
    <citation type="journal article" date="2020" name="Stud. Mycol.">
        <title>101 Dothideomycetes genomes: a test case for predicting lifestyles and emergence of pathogens.</title>
        <authorList>
            <person name="Haridas S."/>
            <person name="Albert R."/>
            <person name="Binder M."/>
            <person name="Bloem J."/>
            <person name="Labutti K."/>
            <person name="Salamov A."/>
            <person name="Andreopoulos B."/>
            <person name="Baker S."/>
            <person name="Barry K."/>
            <person name="Bills G."/>
            <person name="Bluhm B."/>
            <person name="Cannon C."/>
            <person name="Castanera R."/>
            <person name="Culley D."/>
            <person name="Daum C."/>
            <person name="Ezra D."/>
            <person name="Gonzalez J."/>
            <person name="Henrissat B."/>
            <person name="Kuo A."/>
            <person name="Liang C."/>
            <person name="Lipzen A."/>
            <person name="Lutzoni F."/>
            <person name="Magnuson J."/>
            <person name="Mondo S."/>
            <person name="Nolan M."/>
            <person name="Ohm R."/>
            <person name="Pangilinan J."/>
            <person name="Park H.-J."/>
            <person name="Ramirez L."/>
            <person name="Alfaro M."/>
            <person name="Sun H."/>
            <person name="Tritt A."/>
            <person name="Yoshinaga Y."/>
            <person name="Zwiers L.-H."/>
            <person name="Turgeon B."/>
            <person name="Goodwin S."/>
            <person name="Spatafora J."/>
            <person name="Crous P."/>
            <person name="Grigoriev I."/>
        </authorList>
    </citation>
    <scope>NUCLEOTIDE SEQUENCE</scope>
    <source>
        <strain evidence="2">CBS 101060</strain>
    </source>
</reference>
<evidence type="ECO:0000313" key="3">
    <source>
        <dbReference type="Proteomes" id="UP000799429"/>
    </source>
</evidence>
<evidence type="ECO:0000313" key="2">
    <source>
        <dbReference type="EMBL" id="KAF2837000.1"/>
    </source>
</evidence>
<comment type="caution">
    <text evidence="2">The sequence shown here is derived from an EMBL/GenBank/DDBJ whole genome shotgun (WGS) entry which is preliminary data.</text>
</comment>
<proteinExistence type="predicted"/>
<dbReference type="OrthoDB" id="5223508at2759"/>
<organism evidence="2 3">
    <name type="scientific">Patellaria atrata CBS 101060</name>
    <dbReference type="NCBI Taxonomy" id="1346257"/>
    <lineage>
        <taxon>Eukaryota</taxon>
        <taxon>Fungi</taxon>
        <taxon>Dikarya</taxon>
        <taxon>Ascomycota</taxon>
        <taxon>Pezizomycotina</taxon>
        <taxon>Dothideomycetes</taxon>
        <taxon>Dothideomycetes incertae sedis</taxon>
        <taxon>Patellariales</taxon>
        <taxon>Patellariaceae</taxon>
        <taxon>Patellaria</taxon>
    </lineage>
</organism>
<dbReference type="AlphaFoldDB" id="A0A9P4VP74"/>
<dbReference type="InterPro" id="IPR058940">
    <property type="entry name" value="mS26_fungi"/>
</dbReference>
<gene>
    <name evidence="2" type="ORF">M501DRAFT_996143</name>
</gene>
<dbReference type="CDD" id="cd23703">
    <property type="entry name" value="mS26_PET12"/>
    <property type="match status" value="1"/>
</dbReference>
<accession>A0A9P4VP74</accession>
<dbReference type="EMBL" id="MU006101">
    <property type="protein sequence ID" value="KAF2837000.1"/>
    <property type="molecule type" value="Genomic_DNA"/>
</dbReference>